<name>A0A4R5LNC4_9GAMM</name>
<dbReference type="Gene3D" id="3.20.20.140">
    <property type="entry name" value="Metal-dependent hydrolases"/>
    <property type="match status" value="1"/>
</dbReference>
<keyword evidence="4" id="KW-1185">Reference proteome</keyword>
<evidence type="ECO:0000259" key="2">
    <source>
        <dbReference type="Pfam" id="PF07969"/>
    </source>
</evidence>
<feature type="domain" description="Amidohydrolase 3" evidence="2">
    <location>
        <begin position="89"/>
        <end position="574"/>
    </location>
</feature>
<dbReference type="EMBL" id="SMSE01000004">
    <property type="protein sequence ID" value="TDG11847.1"/>
    <property type="molecule type" value="Genomic_DNA"/>
</dbReference>
<dbReference type="Proteomes" id="UP000295554">
    <property type="component" value="Unassembled WGS sequence"/>
</dbReference>
<dbReference type="InterPro" id="IPR033932">
    <property type="entry name" value="YtcJ-like"/>
</dbReference>
<dbReference type="SUPFAM" id="SSF51556">
    <property type="entry name" value="Metallo-dependent hydrolases"/>
    <property type="match status" value="1"/>
</dbReference>
<dbReference type="InterPro" id="IPR013108">
    <property type="entry name" value="Amidohydro_3"/>
</dbReference>
<organism evidence="3 4">
    <name type="scientific">Seongchinamella unica</name>
    <dbReference type="NCBI Taxonomy" id="2547392"/>
    <lineage>
        <taxon>Bacteria</taxon>
        <taxon>Pseudomonadati</taxon>
        <taxon>Pseudomonadota</taxon>
        <taxon>Gammaproteobacteria</taxon>
        <taxon>Cellvibrionales</taxon>
        <taxon>Halieaceae</taxon>
        <taxon>Seongchinamella</taxon>
    </lineage>
</organism>
<dbReference type="PROSITE" id="PS51257">
    <property type="entry name" value="PROKAR_LIPOPROTEIN"/>
    <property type="match status" value="1"/>
</dbReference>
<dbReference type="CDD" id="cd01300">
    <property type="entry name" value="YtcJ_like"/>
    <property type="match status" value="1"/>
</dbReference>
<protein>
    <submittedName>
        <fullName evidence="3">Amidohydrolase</fullName>
    </submittedName>
</protein>
<dbReference type="AlphaFoldDB" id="A0A4R5LNC4"/>
<evidence type="ECO:0000256" key="1">
    <source>
        <dbReference type="SAM" id="SignalP"/>
    </source>
</evidence>
<dbReference type="InterPro" id="IPR011059">
    <property type="entry name" value="Metal-dep_hydrolase_composite"/>
</dbReference>
<keyword evidence="3" id="KW-0378">Hydrolase</keyword>
<dbReference type="GO" id="GO:0016810">
    <property type="term" value="F:hydrolase activity, acting on carbon-nitrogen (but not peptide) bonds"/>
    <property type="evidence" value="ECO:0007669"/>
    <property type="project" value="InterPro"/>
</dbReference>
<dbReference type="PANTHER" id="PTHR22642:SF2">
    <property type="entry name" value="PROTEIN LONG AFTER FAR-RED 3"/>
    <property type="match status" value="1"/>
</dbReference>
<comment type="caution">
    <text evidence="3">The sequence shown here is derived from an EMBL/GenBank/DDBJ whole genome shotgun (WGS) entry which is preliminary data.</text>
</comment>
<dbReference type="PANTHER" id="PTHR22642">
    <property type="entry name" value="IMIDAZOLONEPROPIONASE"/>
    <property type="match status" value="1"/>
</dbReference>
<dbReference type="SUPFAM" id="SSF51338">
    <property type="entry name" value="Composite domain of metallo-dependent hydrolases"/>
    <property type="match status" value="1"/>
</dbReference>
<accession>A0A4R5LNC4</accession>
<proteinExistence type="predicted"/>
<dbReference type="InterPro" id="IPR032466">
    <property type="entry name" value="Metal_Hydrolase"/>
</dbReference>
<dbReference type="OrthoDB" id="5734927at2"/>
<dbReference type="Gene3D" id="3.10.310.70">
    <property type="match status" value="1"/>
</dbReference>
<gene>
    <name evidence="3" type="ORF">E2F43_15885</name>
</gene>
<sequence length="581" mass="62432">MFSHKALPLVFILLPLLSACSKQGPEQNQPGATVAPGDAVTEVFLNADIVTVDEAIPSATALAVRDGRILAVGSEDAVIAAAGKHSSIRDMGGRTIIPGLIDAHGHLSITAMWRTMADLQPPPAGSISSIAELQVSLRAWHEANPEAPWILGYGYDDSLLAENRHPDRHDLDAVSGDKPVLLVHVSGHLVACNSACLALAGIDAGTEDPPGGHIRRVAGGGEPNGVLEETAAVSLLVAIPQPSLEQRLVALQAAQDYMASHGLTTVQDGALVRELMGPLHAAAEADMLFLDVVAYPVFRQGERIPENFSSSPGYDRHLRIGGIKLSLDGSPQGKTAWLTRPYLQPPHGQDANYRGYPIMEDESVLSLVQAAYARDIPVIAHANGDAAMDQLIAAVAAAREQLGPADRRTVIIHAQTAREDQIEQFEALGMVPSYFSAHTFYWGDWHRDSVFGEERASRISPLKTTVDRGMPFTTHNDTPVVPPDMMRLLWASVNRVTRSGEVLGPEHRISPLEALKSMTIHAAYQYFEEDRKGSISPGKQADLAVLSANPLKVAPLSIADIQVLETIKDGKTVFQRGNNAR</sequence>
<dbReference type="Gene3D" id="2.30.40.10">
    <property type="entry name" value="Urease, subunit C, domain 1"/>
    <property type="match status" value="1"/>
</dbReference>
<dbReference type="Pfam" id="PF07969">
    <property type="entry name" value="Amidohydro_3"/>
    <property type="match status" value="1"/>
</dbReference>
<evidence type="ECO:0000313" key="4">
    <source>
        <dbReference type="Proteomes" id="UP000295554"/>
    </source>
</evidence>
<feature type="chain" id="PRO_5020513623" evidence="1">
    <location>
        <begin position="22"/>
        <end position="581"/>
    </location>
</feature>
<dbReference type="RefSeq" id="WP_133214486.1">
    <property type="nucleotide sequence ID" value="NZ_SMSE01000004.1"/>
</dbReference>
<keyword evidence="1" id="KW-0732">Signal</keyword>
<reference evidence="3 4" key="1">
    <citation type="submission" date="2019-03" db="EMBL/GenBank/DDBJ databases">
        <title>Seongchinamella monodicae gen. nov., sp. nov., a novel member of the Gammaproteobacteria isolated from a tidal mudflat of beach.</title>
        <authorList>
            <person name="Yang H.G."/>
            <person name="Kang J.W."/>
            <person name="Lee S.D."/>
        </authorList>
    </citation>
    <scope>NUCLEOTIDE SEQUENCE [LARGE SCALE GENOMIC DNA]</scope>
    <source>
        <strain evidence="3 4">GH4-78</strain>
    </source>
</reference>
<feature type="signal peptide" evidence="1">
    <location>
        <begin position="1"/>
        <end position="21"/>
    </location>
</feature>
<evidence type="ECO:0000313" key="3">
    <source>
        <dbReference type="EMBL" id="TDG11847.1"/>
    </source>
</evidence>